<feature type="binding site" evidence="3">
    <location>
        <position position="162"/>
    </location>
    <ligand>
        <name>ATP</name>
        <dbReference type="ChEBI" id="CHEBI:30616"/>
    </ligand>
</feature>
<accession>A0ABS2N0P5</accession>
<evidence type="ECO:0000313" key="4">
    <source>
        <dbReference type="EMBL" id="MBM7571719.1"/>
    </source>
</evidence>
<dbReference type="PANTHER" id="PTHR37825:SF1">
    <property type="entry name" value="TRNA(MET) CYTIDINE ACETATE LIGASE"/>
    <property type="match status" value="1"/>
</dbReference>
<keyword evidence="3" id="KW-0694">RNA-binding</keyword>
<comment type="function">
    <text evidence="3">Catalyzes the formation of N(4)-acetylcytidine (ac(4)C) at the wobble position of elongator tRNA(Met), using acetate and ATP as substrates. First activates an acetate ion to form acetyladenylate (Ac-AMP) and then transfers the acetyl group to tRNA to form ac(4)C34.</text>
</comment>
<evidence type="ECO:0000256" key="3">
    <source>
        <dbReference type="HAMAP-Rule" id="MF_01539"/>
    </source>
</evidence>
<dbReference type="SUPFAM" id="SSF52374">
    <property type="entry name" value="Nucleotidylyl transferase"/>
    <property type="match status" value="1"/>
</dbReference>
<feature type="binding site" evidence="3">
    <location>
        <begin position="7"/>
        <end position="20"/>
    </location>
    <ligand>
        <name>ATP</name>
        <dbReference type="ChEBI" id="CHEBI:30616"/>
    </ligand>
</feature>
<keyword evidence="3" id="KW-0963">Cytoplasm</keyword>
<keyword evidence="1 3" id="KW-0436">Ligase</keyword>
<dbReference type="InterPro" id="IPR014729">
    <property type="entry name" value="Rossmann-like_a/b/a_fold"/>
</dbReference>
<comment type="subcellular location">
    <subcellularLocation>
        <location evidence="3">Cytoplasm</location>
    </subcellularLocation>
</comment>
<organism evidence="4 5">
    <name type="scientific">Aquibacillus albus</name>
    <dbReference type="NCBI Taxonomy" id="1168171"/>
    <lineage>
        <taxon>Bacteria</taxon>
        <taxon>Bacillati</taxon>
        <taxon>Bacillota</taxon>
        <taxon>Bacilli</taxon>
        <taxon>Bacillales</taxon>
        <taxon>Bacillaceae</taxon>
        <taxon>Aquibacillus</taxon>
    </lineage>
</organism>
<dbReference type="PANTHER" id="PTHR37825">
    <property type="entry name" value="TRNA(MET) CYTIDINE ACETATE LIGASE"/>
    <property type="match status" value="1"/>
</dbReference>
<evidence type="ECO:0000313" key="5">
    <source>
        <dbReference type="Proteomes" id="UP001296943"/>
    </source>
</evidence>
<dbReference type="NCBIfam" id="NF010191">
    <property type="entry name" value="PRK13670.1"/>
    <property type="match status" value="1"/>
</dbReference>
<feature type="binding site" evidence="3">
    <location>
        <position position="101"/>
    </location>
    <ligand>
        <name>ATP</name>
        <dbReference type="ChEBI" id="CHEBI:30616"/>
    </ligand>
</feature>
<dbReference type="EC" id="6.3.4.-" evidence="3"/>
<gene>
    <name evidence="3" type="primary">tmcAL</name>
    <name evidence="4" type="ORF">JOC48_002220</name>
</gene>
<dbReference type="RefSeq" id="WP_204499572.1">
    <property type="nucleotide sequence ID" value="NZ_JAFBDR010000011.1"/>
</dbReference>
<dbReference type="InterPro" id="IPR008513">
    <property type="entry name" value="tRNA(Met)_cyd_acetate_ligase"/>
</dbReference>
<sequence length="405" mass="46457">MRACGLIVEYNPFHNGHKYHLEESKQISSADCMVAVMSGNFLQRGEPALLDKFHRAKVAIKEGVDIVLELPFAYAVQNSDLFARGAILTLDAVGVSSLCFGSEHGEIKGFLNAYHSYIDRQEDYKRVLKAGLETGLSFPEASKHAYHHIGLTEGEVDLSKPNNILGFSYIKGIYETNPTLKALTIQRIKNDYHDQNITHEIASATSIRKELLEKGYLSDKAKNALPPSTQLELEYYYQKASLWHYWEHYFPLLQYRVQTMSEDELRAIQGVEEGLENRIKATANKATSFDEWMTRLKTKRYTWTRLQRTFVHILTNTKKATMETLLAKNAVPYVRLLGMSKKGQSYLNQQKKHLDKPIITSLKKTNDSLLLLDERATDAYYCIIPPHKRNKLRQQEIKPPFMLHS</sequence>
<keyword evidence="3" id="KW-0820">tRNA-binding</keyword>
<dbReference type="Proteomes" id="UP001296943">
    <property type="component" value="Unassembled WGS sequence"/>
</dbReference>
<dbReference type="EMBL" id="JAFBDR010000011">
    <property type="protein sequence ID" value="MBM7571719.1"/>
    <property type="molecule type" value="Genomic_DNA"/>
</dbReference>
<keyword evidence="5" id="KW-1185">Reference proteome</keyword>
<name>A0ABS2N0P5_9BACI</name>
<comment type="similarity">
    <text evidence="3">Belongs to the TmcAL family.</text>
</comment>
<protein>
    <recommendedName>
        <fullName evidence="3">tRNA(Met) cytidine acetate ligase</fullName>
        <ecNumber evidence="3">6.3.4.-</ecNumber>
    </recommendedName>
</protein>
<proteinExistence type="inferred from homology"/>
<comment type="catalytic activity">
    <reaction evidence="3">
        <text>cytidine(34) in elongator tRNA(Met) + acetate + ATP = N(4)-acetylcytidine(34) in elongator tRNA(Met) + AMP + diphosphate</text>
        <dbReference type="Rhea" id="RHEA:58144"/>
        <dbReference type="Rhea" id="RHEA-COMP:10693"/>
        <dbReference type="Rhea" id="RHEA-COMP:10694"/>
        <dbReference type="ChEBI" id="CHEBI:30089"/>
        <dbReference type="ChEBI" id="CHEBI:30616"/>
        <dbReference type="ChEBI" id="CHEBI:33019"/>
        <dbReference type="ChEBI" id="CHEBI:74900"/>
        <dbReference type="ChEBI" id="CHEBI:82748"/>
        <dbReference type="ChEBI" id="CHEBI:456215"/>
    </reaction>
</comment>
<dbReference type="Pfam" id="PF05636">
    <property type="entry name" value="HIGH_NTase1"/>
    <property type="match status" value="1"/>
</dbReference>
<reference evidence="4 5" key="1">
    <citation type="submission" date="2021-01" db="EMBL/GenBank/DDBJ databases">
        <title>Genomic Encyclopedia of Type Strains, Phase IV (KMG-IV): sequencing the most valuable type-strain genomes for metagenomic binning, comparative biology and taxonomic classification.</title>
        <authorList>
            <person name="Goeker M."/>
        </authorList>
    </citation>
    <scope>NUCLEOTIDE SEQUENCE [LARGE SCALE GENOMIC DNA]</scope>
    <source>
        <strain evidence="4 5">DSM 23711</strain>
    </source>
</reference>
<keyword evidence="2 3" id="KW-0819">tRNA processing</keyword>
<feature type="binding site" evidence="3">
    <location>
        <begin position="187"/>
        <end position="188"/>
    </location>
    <ligand>
        <name>ATP</name>
        <dbReference type="ChEBI" id="CHEBI:30616"/>
    </ligand>
</feature>
<keyword evidence="3" id="KW-0067">ATP-binding</keyword>
<keyword evidence="3" id="KW-0547">Nucleotide-binding</keyword>
<dbReference type="Gene3D" id="3.40.50.620">
    <property type="entry name" value="HUPs"/>
    <property type="match status" value="1"/>
</dbReference>
<evidence type="ECO:0000256" key="1">
    <source>
        <dbReference type="ARBA" id="ARBA00022598"/>
    </source>
</evidence>
<evidence type="ECO:0000256" key="2">
    <source>
        <dbReference type="ARBA" id="ARBA00022694"/>
    </source>
</evidence>
<dbReference type="HAMAP" id="MF_01539">
    <property type="entry name" value="TmcAL"/>
    <property type="match status" value="1"/>
</dbReference>
<comment type="caution">
    <text evidence="4">The sequence shown here is derived from an EMBL/GenBank/DDBJ whole genome shotgun (WGS) entry which is preliminary data.</text>
</comment>